<evidence type="ECO:0000313" key="3">
    <source>
        <dbReference type="EMBL" id="CAG9836546.1"/>
    </source>
</evidence>
<dbReference type="Pfam" id="PF02177">
    <property type="entry name" value="APP_N"/>
    <property type="match status" value="1"/>
</dbReference>
<dbReference type="Gene3D" id="3.90.570.10">
    <property type="entry name" value="Amyloidogenic glycoprotein, heparin-binding domain"/>
    <property type="match status" value="1"/>
</dbReference>
<protein>
    <recommendedName>
        <fullName evidence="2">E1 domain-containing protein</fullName>
    </recommendedName>
</protein>
<feature type="region of interest" description="GFLD subdomain" evidence="1">
    <location>
        <begin position="43"/>
        <end position="124"/>
    </location>
</feature>
<evidence type="ECO:0000259" key="2">
    <source>
        <dbReference type="PROSITE" id="PS51869"/>
    </source>
</evidence>
<dbReference type="SUPFAM" id="SSF56491">
    <property type="entry name" value="A heparin-binding domain"/>
    <property type="match status" value="1"/>
</dbReference>
<reference evidence="3" key="1">
    <citation type="submission" date="2022-01" db="EMBL/GenBank/DDBJ databases">
        <authorList>
            <person name="King R."/>
        </authorList>
    </citation>
    <scope>NUCLEOTIDE SEQUENCE</scope>
</reference>
<accession>A0A9N9T6B6</accession>
<dbReference type="AlphaFoldDB" id="A0A9N9T6B6"/>
<name>A0A9N9T6B6_DIABA</name>
<dbReference type="GO" id="GO:0008201">
    <property type="term" value="F:heparin binding"/>
    <property type="evidence" value="ECO:0007669"/>
    <property type="project" value="UniProtKB-UniRule"/>
</dbReference>
<keyword evidence="4" id="KW-1185">Reference proteome</keyword>
<dbReference type="Proteomes" id="UP001153709">
    <property type="component" value="Chromosome 6"/>
</dbReference>
<dbReference type="InterPro" id="IPR036454">
    <property type="entry name" value="Amyloid_glyco_heparin-bd_sf"/>
</dbReference>
<dbReference type="OrthoDB" id="6147836at2759"/>
<dbReference type="InterPro" id="IPR008154">
    <property type="entry name" value="Amyloid_glyco_extra"/>
</dbReference>
<gene>
    <name evidence="3" type="ORF">DIABBA_LOCUS9628</name>
</gene>
<feature type="region of interest" description="CuBD subdomain" evidence="1">
    <location>
        <begin position="124"/>
        <end position="139"/>
    </location>
</feature>
<sequence>MPLLNSIQTVSLSNHTYNYFPLLQGLGLQDNGGLGSSSGGAVSHFEPQVAMLCDSGMHGQEAYHPKYMTEQGEWVSDLYSKATCYKDKMDILNYCKKFASVVTKLSIAGENKETLPHHELSDTCGQDAAIKSATVSEEKHSKQSSVLSANLYLSDSDDSIKDKDYQPDSDTDSDESGSKILDINGVLIYLEKILFKGY</sequence>
<evidence type="ECO:0000256" key="1">
    <source>
        <dbReference type="PROSITE-ProRule" id="PRU01217"/>
    </source>
</evidence>
<evidence type="ECO:0000313" key="4">
    <source>
        <dbReference type="Proteomes" id="UP001153709"/>
    </source>
</evidence>
<dbReference type="PROSITE" id="PS51869">
    <property type="entry name" value="APP_E1"/>
    <property type="match status" value="1"/>
</dbReference>
<comment type="caution">
    <text evidence="1">Lacks conserved residue(s) required for the propagation of feature annotation.</text>
</comment>
<dbReference type="InterPro" id="IPR015849">
    <property type="entry name" value="Amyloid_glyco_heparin-bd"/>
</dbReference>
<organism evidence="3 4">
    <name type="scientific">Diabrotica balteata</name>
    <name type="common">Banded cucumber beetle</name>
    <dbReference type="NCBI Taxonomy" id="107213"/>
    <lineage>
        <taxon>Eukaryota</taxon>
        <taxon>Metazoa</taxon>
        <taxon>Ecdysozoa</taxon>
        <taxon>Arthropoda</taxon>
        <taxon>Hexapoda</taxon>
        <taxon>Insecta</taxon>
        <taxon>Pterygota</taxon>
        <taxon>Neoptera</taxon>
        <taxon>Endopterygota</taxon>
        <taxon>Coleoptera</taxon>
        <taxon>Polyphaga</taxon>
        <taxon>Cucujiformia</taxon>
        <taxon>Chrysomeloidea</taxon>
        <taxon>Chrysomelidae</taxon>
        <taxon>Galerucinae</taxon>
        <taxon>Diabroticina</taxon>
        <taxon>Diabroticites</taxon>
        <taxon>Diabrotica</taxon>
    </lineage>
</organism>
<comment type="similarity">
    <text evidence="1">Belongs to the APP family.</text>
</comment>
<dbReference type="EMBL" id="OU898281">
    <property type="protein sequence ID" value="CAG9836546.1"/>
    <property type="molecule type" value="Genomic_DNA"/>
</dbReference>
<proteinExistence type="inferred from homology"/>
<feature type="domain" description="E1" evidence="2">
    <location>
        <begin position="43"/>
        <end position="139"/>
    </location>
</feature>